<dbReference type="InterPro" id="IPR036388">
    <property type="entry name" value="WH-like_DNA-bd_sf"/>
</dbReference>
<evidence type="ECO:0000256" key="1">
    <source>
        <dbReference type="ARBA" id="ARBA00023015"/>
    </source>
</evidence>
<evidence type="ECO:0000256" key="3">
    <source>
        <dbReference type="ARBA" id="ARBA00023163"/>
    </source>
</evidence>
<evidence type="ECO:0000313" key="5">
    <source>
        <dbReference type="EMBL" id="PDV97905.1"/>
    </source>
</evidence>
<organism evidence="5 6">
    <name type="scientific">Candidatus Chloroploca asiatica</name>
    <dbReference type="NCBI Taxonomy" id="1506545"/>
    <lineage>
        <taxon>Bacteria</taxon>
        <taxon>Bacillati</taxon>
        <taxon>Chloroflexota</taxon>
        <taxon>Chloroflexia</taxon>
        <taxon>Chloroflexales</taxon>
        <taxon>Chloroflexineae</taxon>
        <taxon>Oscillochloridaceae</taxon>
        <taxon>Candidatus Chloroploca</taxon>
    </lineage>
</organism>
<keyword evidence="6" id="KW-1185">Reference proteome</keyword>
<dbReference type="GO" id="GO:0003677">
    <property type="term" value="F:DNA binding"/>
    <property type="evidence" value="ECO:0007669"/>
    <property type="project" value="UniProtKB-KW"/>
</dbReference>
<dbReference type="PANTHER" id="PTHR44688">
    <property type="entry name" value="DNA-BINDING TRANSCRIPTIONAL ACTIVATOR DEVR_DOSR"/>
    <property type="match status" value="1"/>
</dbReference>
<sequence length="146" mass="16238">MINPMTSQRDNLLTTREHDVMTLVARGASDRQIALQLFLSPWTVRHYVRHACVKLGAPNRTAAAVRYAVRYWPPVGNDTGQDLVALSAQECRVLDLVVDGLHDDAIATHLDVSISTVRQHILRACHKLGVEHRTGAAVEYYRSKGA</sequence>
<gene>
    <name evidence="5" type="ORF">A9Q02_16910</name>
</gene>
<keyword evidence="2" id="KW-0238">DNA-binding</keyword>
<feature type="domain" description="HTH luxR-type" evidence="4">
    <location>
        <begin position="6"/>
        <end position="72"/>
    </location>
</feature>
<dbReference type="Proteomes" id="UP000220922">
    <property type="component" value="Unassembled WGS sequence"/>
</dbReference>
<accession>A0A2H3KZV3</accession>
<dbReference type="AlphaFoldDB" id="A0A2H3KZV3"/>
<dbReference type="PRINTS" id="PR00038">
    <property type="entry name" value="HTHLUXR"/>
</dbReference>
<dbReference type="EMBL" id="LYXE01000119">
    <property type="protein sequence ID" value="PDV97905.1"/>
    <property type="molecule type" value="Genomic_DNA"/>
</dbReference>
<dbReference type="InterPro" id="IPR016032">
    <property type="entry name" value="Sig_transdc_resp-reg_C-effctor"/>
</dbReference>
<dbReference type="SUPFAM" id="SSF46894">
    <property type="entry name" value="C-terminal effector domain of the bipartite response regulators"/>
    <property type="match status" value="2"/>
</dbReference>
<dbReference type="InterPro" id="IPR000792">
    <property type="entry name" value="Tscrpt_reg_LuxR_C"/>
</dbReference>
<comment type="caution">
    <text evidence="5">The sequence shown here is derived from an EMBL/GenBank/DDBJ whole genome shotgun (WGS) entry which is preliminary data.</text>
</comment>
<protein>
    <recommendedName>
        <fullName evidence="4">HTH luxR-type domain-containing protein</fullName>
    </recommendedName>
</protein>
<evidence type="ECO:0000313" key="6">
    <source>
        <dbReference type="Proteomes" id="UP000220922"/>
    </source>
</evidence>
<name>A0A2H3KZV3_9CHLR</name>
<evidence type="ECO:0000256" key="2">
    <source>
        <dbReference type="ARBA" id="ARBA00023125"/>
    </source>
</evidence>
<reference evidence="5 6" key="1">
    <citation type="submission" date="2016-05" db="EMBL/GenBank/DDBJ databases">
        <authorList>
            <person name="Lavstsen T."/>
            <person name="Jespersen J.S."/>
        </authorList>
    </citation>
    <scope>NUCLEOTIDE SEQUENCE [LARGE SCALE GENOMIC DNA]</scope>
    <source>
        <strain evidence="5 6">B7-9</strain>
    </source>
</reference>
<proteinExistence type="predicted"/>
<dbReference type="SMART" id="SM00421">
    <property type="entry name" value="HTH_LUXR"/>
    <property type="match status" value="2"/>
</dbReference>
<keyword evidence="3" id="KW-0804">Transcription</keyword>
<dbReference type="PANTHER" id="PTHR44688:SF16">
    <property type="entry name" value="DNA-BINDING TRANSCRIPTIONAL ACTIVATOR DEVR_DOSR"/>
    <property type="match status" value="1"/>
</dbReference>
<feature type="domain" description="HTH luxR-type" evidence="4">
    <location>
        <begin position="79"/>
        <end position="144"/>
    </location>
</feature>
<dbReference type="Pfam" id="PF00196">
    <property type="entry name" value="GerE"/>
    <property type="match status" value="2"/>
</dbReference>
<dbReference type="GO" id="GO:0006355">
    <property type="term" value="P:regulation of DNA-templated transcription"/>
    <property type="evidence" value="ECO:0007669"/>
    <property type="project" value="InterPro"/>
</dbReference>
<dbReference type="PROSITE" id="PS50043">
    <property type="entry name" value="HTH_LUXR_2"/>
    <property type="match status" value="2"/>
</dbReference>
<evidence type="ECO:0000259" key="4">
    <source>
        <dbReference type="PROSITE" id="PS50043"/>
    </source>
</evidence>
<keyword evidence="1" id="KW-0805">Transcription regulation</keyword>
<dbReference type="CDD" id="cd06170">
    <property type="entry name" value="LuxR_C_like"/>
    <property type="match status" value="2"/>
</dbReference>
<dbReference type="Gene3D" id="1.10.10.10">
    <property type="entry name" value="Winged helix-like DNA-binding domain superfamily/Winged helix DNA-binding domain"/>
    <property type="match status" value="2"/>
</dbReference>
<dbReference type="OrthoDB" id="161302at2"/>